<evidence type="ECO:0000313" key="3">
    <source>
        <dbReference type="Proteomes" id="UP000288024"/>
    </source>
</evidence>
<feature type="transmembrane region" description="Helical" evidence="1">
    <location>
        <begin position="20"/>
        <end position="41"/>
    </location>
</feature>
<keyword evidence="3" id="KW-1185">Reference proteome</keyword>
<gene>
    <name evidence="2" type="ORF">EM808_06595</name>
</gene>
<dbReference type="RefSeq" id="WP_127737395.1">
    <property type="nucleotide sequence ID" value="NZ_JARMUX010000013.1"/>
</dbReference>
<protein>
    <submittedName>
        <fullName evidence="2">Stage II sporulation protein P</fullName>
    </submittedName>
</protein>
<dbReference type="GeneID" id="87616213"/>
<dbReference type="SUPFAM" id="SSF53187">
    <property type="entry name" value="Zn-dependent exopeptidases"/>
    <property type="match status" value="1"/>
</dbReference>
<keyword evidence="1" id="KW-1133">Transmembrane helix</keyword>
<dbReference type="EMBL" id="RZTZ01000002">
    <property type="protein sequence ID" value="RVT65174.1"/>
    <property type="molecule type" value="Genomic_DNA"/>
</dbReference>
<evidence type="ECO:0000313" key="2">
    <source>
        <dbReference type="EMBL" id="RVT65174.1"/>
    </source>
</evidence>
<dbReference type="Pfam" id="PF07454">
    <property type="entry name" value="SpoIIP"/>
    <property type="match status" value="1"/>
</dbReference>
<sequence>MKPLRKKTDVYILNANVMNILPVFFMLFIVIFILVIAVSAVKQEIDMGATILKESPSEIEGSFFYSLLGSENHYFLSALSEEQKDLDISQLFIKLATNINLDDPRSLLGRELPAFSLYDSEILVAGDGTNYTNLPLESAPPQPFIEAGKEAALQRTDEIKRLEEKEKKQTAAAPTTGDKKIVYLYFSHNRESFLPYLKGVKDPNLAQHSKINITNLGDVMKEELEMKGIGTTVEKKDIQNLLNKKGWSYTQSYQGSREVVAAAMSDNRDLSYFIDIHRDSQRRKNTTTTIDGKDYAKIAFVIGGNNKNFEKNQQLAEELHGILKNKYKSLSRGVILKKGAYTNGKFNQDLSENSILVEIGGVDNTFAELNRTSKALADAFSEYYWKAESVNGN</sequence>
<proteinExistence type="predicted"/>
<comment type="caution">
    <text evidence="2">The sequence shown here is derived from an EMBL/GenBank/DDBJ whole genome shotgun (WGS) entry which is preliminary data.</text>
</comment>
<evidence type="ECO:0000256" key="1">
    <source>
        <dbReference type="SAM" id="Phobius"/>
    </source>
</evidence>
<dbReference type="AlphaFoldDB" id="A0A3S2TYB5"/>
<accession>A0A3S2TYB5</accession>
<reference evidence="2 3" key="1">
    <citation type="submission" date="2019-01" db="EMBL/GenBank/DDBJ databases">
        <title>Bacillus sp. M5HDSG1-1, whole genome shotgun sequence.</title>
        <authorList>
            <person name="Tuo L."/>
        </authorList>
    </citation>
    <scope>NUCLEOTIDE SEQUENCE [LARGE SCALE GENOMIC DNA]</scope>
    <source>
        <strain evidence="2 3">M5HDSG1-1</strain>
    </source>
</reference>
<name>A0A3S2TYB5_9BACI</name>
<dbReference type="InterPro" id="IPR010897">
    <property type="entry name" value="Spore_II_P"/>
</dbReference>
<keyword evidence="1" id="KW-0472">Membrane</keyword>
<organism evidence="2 3">
    <name type="scientific">Niallia taxi</name>
    <dbReference type="NCBI Taxonomy" id="2499688"/>
    <lineage>
        <taxon>Bacteria</taxon>
        <taxon>Bacillati</taxon>
        <taxon>Bacillota</taxon>
        <taxon>Bacilli</taxon>
        <taxon>Bacillales</taxon>
        <taxon>Bacillaceae</taxon>
        <taxon>Niallia</taxon>
    </lineage>
</organism>
<keyword evidence="1" id="KW-0812">Transmembrane</keyword>
<dbReference type="NCBIfam" id="TIGR02867">
    <property type="entry name" value="spore_II_P"/>
    <property type="match status" value="1"/>
</dbReference>
<dbReference type="Proteomes" id="UP000288024">
    <property type="component" value="Unassembled WGS sequence"/>
</dbReference>